<accession>A0A0J9VNM6</accession>
<dbReference type="AlphaFoldDB" id="A0A0J9VNM6"/>
<dbReference type="InterPro" id="IPR022139">
    <property type="entry name" value="Fam-L/Fam-M-like_plasmodium"/>
</dbReference>
<reference evidence="2 3" key="1">
    <citation type="submission" date="2011-08" db="EMBL/GenBank/DDBJ databases">
        <title>The Genome Sequence of Plasmodium vivax Brazil I.</title>
        <authorList>
            <consortium name="The Broad Institute Genome Sequencing Platform"/>
            <consortium name="The Broad Institute Genome Sequencing Center for Infectious Disease"/>
            <person name="Neafsey D."/>
            <person name="Carlton J."/>
            <person name="Barnwell J."/>
            <person name="Collins W."/>
            <person name="Escalante A."/>
            <person name="Mullikin J."/>
            <person name="Saul A."/>
            <person name="Guigo R."/>
            <person name="Camara F."/>
            <person name="Young S.K."/>
            <person name="Zeng Q."/>
            <person name="Gargeya S."/>
            <person name="Fitzgerald M."/>
            <person name="Haas B."/>
            <person name="Abouelleil A."/>
            <person name="Alvarado L."/>
            <person name="Arachchi H.M."/>
            <person name="Berlin A."/>
            <person name="Brown A."/>
            <person name="Chapman S.B."/>
            <person name="Chen Z."/>
            <person name="Dunbar C."/>
            <person name="Freedman E."/>
            <person name="Gearin G."/>
            <person name="Gellesch M."/>
            <person name="Goldberg J."/>
            <person name="Griggs A."/>
            <person name="Gujja S."/>
            <person name="Heiman D."/>
            <person name="Howarth C."/>
            <person name="Larson L."/>
            <person name="Lui A."/>
            <person name="MacDonald P.J.P."/>
            <person name="Montmayeur A."/>
            <person name="Murphy C."/>
            <person name="Neiman D."/>
            <person name="Pearson M."/>
            <person name="Priest M."/>
            <person name="Roberts A."/>
            <person name="Saif S."/>
            <person name="Shea T."/>
            <person name="Shenoy N."/>
            <person name="Sisk P."/>
            <person name="Stolte C."/>
            <person name="Sykes S."/>
            <person name="Wortman J."/>
            <person name="Nusbaum C."/>
            <person name="Birren B."/>
        </authorList>
    </citation>
    <scope>NUCLEOTIDE SEQUENCE [LARGE SCALE GENOMIC DNA]</scope>
    <source>
        <strain evidence="2 3">Brazil I</strain>
    </source>
</reference>
<organism evidence="2 3">
    <name type="scientific">Plasmodium vivax (strain Brazil I)</name>
    <dbReference type="NCBI Taxonomy" id="1033975"/>
    <lineage>
        <taxon>Eukaryota</taxon>
        <taxon>Sar</taxon>
        <taxon>Alveolata</taxon>
        <taxon>Apicomplexa</taxon>
        <taxon>Aconoidasida</taxon>
        <taxon>Haemosporida</taxon>
        <taxon>Plasmodiidae</taxon>
        <taxon>Plasmodium</taxon>
        <taxon>Plasmodium (Plasmodium)</taxon>
    </lineage>
</organism>
<gene>
    <name evidence="2" type="ORF">PVBG_05700</name>
</gene>
<proteinExistence type="predicted"/>
<feature type="transmembrane region" description="Helical" evidence="1">
    <location>
        <begin position="158"/>
        <end position="178"/>
    </location>
</feature>
<evidence type="ECO:0008006" key="4">
    <source>
        <dbReference type="Google" id="ProtNLM"/>
    </source>
</evidence>
<dbReference type="Pfam" id="PF12420">
    <property type="entry name" value="DUF3671"/>
    <property type="match status" value="1"/>
</dbReference>
<dbReference type="Proteomes" id="UP000053327">
    <property type="component" value="Unassembled WGS sequence"/>
</dbReference>
<feature type="transmembrane region" description="Helical" evidence="1">
    <location>
        <begin position="6"/>
        <end position="25"/>
    </location>
</feature>
<dbReference type="EMBL" id="KQ234751">
    <property type="protein sequence ID" value="KMZ88788.1"/>
    <property type="molecule type" value="Genomic_DNA"/>
</dbReference>
<sequence>MENVNLFFLLKFFTFIYLIWIYNSYNNVDTDGESVIDKYNKETIQSINFKRLLSKHELKRELKQPSTTGSLPHTIRNRNVKGNVDDISTFRDLKRGVSNDFDTYKKSYKSRYSRKKGLAKLDCYCENKIFNKLEYLSDIARGMKNDKSSFKKKLFKKYGIRIMLFFLPFLLGTIYPLLFIKDHEVIKMCKFDCDKHSGSGNETHIATYYKSPFKKETWEIIEKLYPVFYCLFGIIVLSVIIYSFIKVMKYEKLKRGKR</sequence>
<protein>
    <recommendedName>
        <fullName evidence="4">Variable surface protein Vir35</fullName>
    </recommendedName>
</protein>
<feature type="transmembrane region" description="Helical" evidence="1">
    <location>
        <begin position="224"/>
        <end position="245"/>
    </location>
</feature>
<keyword evidence="1" id="KW-0472">Membrane</keyword>
<evidence type="ECO:0000256" key="1">
    <source>
        <dbReference type="SAM" id="Phobius"/>
    </source>
</evidence>
<keyword evidence="1" id="KW-0812">Transmembrane</keyword>
<keyword evidence="1" id="KW-1133">Transmembrane helix</keyword>
<name>A0A0J9VNM6_PLAV1</name>
<evidence type="ECO:0000313" key="3">
    <source>
        <dbReference type="Proteomes" id="UP000053327"/>
    </source>
</evidence>
<evidence type="ECO:0000313" key="2">
    <source>
        <dbReference type="EMBL" id="KMZ88788.1"/>
    </source>
</evidence>